<keyword evidence="3" id="KW-1185">Reference proteome</keyword>
<dbReference type="Gene3D" id="3.90.550.10">
    <property type="entry name" value="Spore Coat Polysaccharide Biosynthesis Protein SpsA, Chain A"/>
    <property type="match status" value="1"/>
</dbReference>
<dbReference type="SUPFAM" id="SSF53448">
    <property type="entry name" value="Nucleotide-diphospho-sugar transferases"/>
    <property type="match status" value="1"/>
</dbReference>
<dbReference type="EMBL" id="RJJD01000008">
    <property type="protein sequence ID" value="RNI25754.1"/>
    <property type="molecule type" value="Genomic_DNA"/>
</dbReference>
<evidence type="ECO:0000313" key="2">
    <source>
        <dbReference type="EMBL" id="RNI25754.1"/>
    </source>
</evidence>
<feature type="domain" description="Glycosyltransferase 2-like" evidence="1">
    <location>
        <begin position="6"/>
        <end position="131"/>
    </location>
</feature>
<dbReference type="InterPro" id="IPR029044">
    <property type="entry name" value="Nucleotide-diphossugar_trans"/>
</dbReference>
<reference evidence="2 3" key="1">
    <citation type="submission" date="2018-11" db="EMBL/GenBank/DDBJ databases">
        <title>Rufibacter latericius sp. nov., isolated from water in Baiyang Lake.</title>
        <authorList>
            <person name="Yang Y."/>
        </authorList>
    </citation>
    <scope>NUCLEOTIDE SEQUENCE [LARGE SCALE GENOMIC DNA]</scope>
    <source>
        <strain evidence="2 3">R-22-1c-1</strain>
    </source>
</reference>
<sequence length="298" mass="33843">MKPFFSIVIPTYNRASIISKTIKSVLSQSFTNFEVLIIDDGSTDNTEEVVAGFSDQRIVYFKKNNAERGAARNFGVNRALGEYIFFLDSDDILFNNHLENAFLNISNYNNPGFFYSRYALIDEAGKIIGHGPFIEENVQNLLLKENPFACMVFLRSDVAKLNPFKEDRALQLLEDWLLWLQLCVRLEINFTNEITCAIVVHNGRSMVTSSAEHILKAKEIMLDYLYKDSVFSSKFGFGIKRIDANLTSLAGLQASIVGKRTLAIKLLFRAIKLWPVNAVCRRHLAIVKHSVFLKAKQV</sequence>
<dbReference type="RefSeq" id="WP_123127382.1">
    <property type="nucleotide sequence ID" value="NZ_RJJD01000008.1"/>
</dbReference>
<dbReference type="Proteomes" id="UP000272117">
    <property type="component" value="Unassembled WGS sequence"/>
</dbReference>
<dbReference type="Pfam" id="PF00535">
    <property type="entry name" value="Glycos_transf_2"/>
    <property type="match status" value="1"/>
</dbReference>
<dbReference type="GO" id="GO:0016758">
    <property type="term" value="F:hexosyltransferase activity"/>
    <property type="evidence" value="ECO:0007669"/>
    <property type="project" value="UniProtKB-ARBA"/>
</dbReference>
<keyword evidence="2" id="KW-0808">Transferase</keyword>
<dbReference type="AlphaFoldDB" id="A0A3M9MJR2"/>
<evidence type="ECO:0000259" key="1">
    <source>
        <dbReference type="Pfam" id="PF00535"/>
    </source>
</evidence>
<accession>A0A3M9MJR2</accession>
<protein>
    <submittedName>
        <fullName evidence="2">Glycosyltransferase</fullName>
    </submittedName>
</protein>
<dbReference type="PANTHER" id="PTHR22916">
    <property type="entry name" value="GLYCOSYLTRANSFERASE"/>
    <property type="match status" value="1"/>
</dbReference>
<evidence type="ECO:0000313" key="3">
    <source>
        <dbReference type="Proteomes" id="UP000272117"/>
    </source>
</evidence>
<organism evidence="2 3">
    <name type="scientific">Rufibacter latericius</name>
    <dbReference type="NCBI Taxonomy" id="2487040"/>
    <lineage>
        <taxon>Bacteria</taxon>
        <taxon>Pseudomonadati</taxon>
        <taxon>Bacteroidota</taxon>
        <taxon>Cytophagia</taxon>
        <taxon>Cytophagales</taxon>
        <taxon>Hymenobacteraceae</taxon>
        <taxon>Rufibacter</taxon>
    </lineage>
</organism>
<dbReference type="PANTHER" id="PTHR22916:SF3">
    <property type="entry name" value="UDP-GLCNAC:BETAGAL BETA-1,3-N-ACETYLGLUCOSAMINYLTRANSFERASE-LIKE PROTEIN 1"/>
    <property type="match status" value="1"/>
</dbReference>
<proteinExistence type="predicted"/>
<dbReference type="InterPro" id="IPR001173">
    <property type="entry name" value="Glyco_trans_2-like"/>
</dbReference>
<gene>
    <name evidence="2" type="ORF">EFB08_12940</name>
</gene>
<dbReference type="OrthoDB" id="6307329at2"/>
<name>A0A3M9MJR2_9BACT</name>
<comment type="caution">
    <text evidence="2">The sequence shown here is derived from an EMBL/GenBank/DDBJ whole genome shotgun (WGS) entry which is preliminary data.</text>
</comment>